<dbReference type="PANTHER" id="PTHR43157">
    <property type="entry name" value="PHOSPHATIDYLINOSITOL-GLYCAN BIOSYNTHESIS CLASS F PROTEIN-RELATED"/>
    <property type="match status" value="1"/>
</dbReference>
<evidence type="ECO:0000313" key="3">
    <source>
        <dbReference type="EMBL" id="KAF7488361.1"/>
    </source>
</evidence>
<evidence type="ECO:0000313" key="7">
    <source>
        <dbReference type="Proteomes" id="UP000616769"/>
    </source>
</evidence>
<dbReference type="InterPro" id="IPR036291">
    <property type="entry name" value="NAD(P)-bd_dom_sf"/>
</dbReference>
<reference evidence="3" key="3">
    <citation type="submission" date="2020-01" db="EMBL/GenBank/DDBJ databases">
        <authorList>
            <person name="Korhonen P.K.K."/>
            <person name="Guangxu M.G."/>
            <person name="Wang T.W."/>
            <person name="Stroehlein A.J.S."/>
            <person name="Young N.D."/>
            <person name="Ang C.-S.A."/>
            <person name="Fernando D.W.F."/>
            <person name="Lu H.L."/>
            <person name="Taylor S.T."/>
            <person name="Ehtesham M.E.M."/>
            <person name="Najaraj S.H.N."/>
            <person name="Harsha G.H.G."/>
            <person name="Madugundu A.M."/>
            <person name="Renuse S.R."/>
            <person name="Holt D.H."/>
            <person name="Pandey A.P."/>
            <person name="Papenfuss A.P."/>
            <person name="Gasser R.B.G."/>
            <person name="Fischer K.F."/>
        </authorList>
    </citation>
    <scope>NUCLEOTIDE SEQUENCE</scope>
    <source>
        <strain evidence="3">SSS_KF_BRIS2020</strain>
    </source>
</reference>
<accession>A0A132AAX0</accession>
<dbReference type="Gene3D" id="3.40.50.720">
    <property type="entry name" value="NAD(P)-binding Rossmann-like Domain"/>
    <property type="match status" value="1"/>
</dbReference>
<dbReference type="CDD" id="cd05327">
    <property type="entry name" value="retinol-DH_like_SDR_c_like"/>
    <property type="match status" value="1"/>
</dbReference>
<dbReference type="PRINTS" id="PR00080">
    <property type="entry name" value="SDRFAMILY"/>
</dbReference>
<proteinExistence type="inferred from homology"/>
<sequence>MFVAKSLAESFANFCNNIGIWHRNLATLPETLQGNVVVITGANSGIGKFTAQTCAKLGAKVILCCRDLNRSKSELSDLLEDANRNEIDPSNVNLEQLDLSSLQSVRDCAERINKKVSKIDLLINNAGIMMCPESRTVDGIEMQFGTNHLGHFLFTNLLLDKIRQSPKARIINLSSIAHMAGEIHFDNINLEGGVYSPLRSYGQSKLANLLFTIELAERLKGTNITTYAVHPGLVNTNLKRHLNSFLQNCLAYFHSFCLISSELGAQTTLYCAFEKDLEKYSGHYFQNCRLVKNLQPKATNADDAKRLWDISVELCKLPKN</sequence>
<evidence type="ECO:0000313" key="6">
    <source>
        <dbReference type="Proteomes" id="UP000070412"/>
    </source>
</evidence>
<dbReference type="AlphaFoldDB" id="A0A132AAX0"/>
<dbReference type="InterPro" id="IPR002347">
    <property type="entry name" value="SDR_fam"/>
</dbReference>
<keyword evidence="6" id="KW-1185">Reference proteome</keyword>
<dbReference type="Proteomes" id="UP000070412">
    <property type="component" value="Unassembled WGS sequence"/>
</dbReference>
<dbReference type="Proteomes" id="UP000616769">
    <property type="component" value="Unassembled WGS sequence"/>
</dbReference>
<dbReference type="VEuPathDB" id="VectorBase:SSCA006998"/>
<dbReference type="GO" id="GO:0016491">
    <property type="term" value="F:oxidoreductase activity"/>
    <property type="evidence" value="ECO:0007669"/>
    <property type="project" value="UniProtKB-KW"/>
</dbReference>
<gene>
    <name evidence="4" type="ORF">QR98_0066220</name>
    <name evidence="3" type="ORF">SSS_8025</name>
</gene>
<dbReference type="EMBL" id="JXLN01012209">
    <property type="protein sequence ID" value="KPM08108.1"/>
    <property type="molecule type" value="Genomic_DNA"/>
</dbReference>
<evidence type="ECO:0000256" key="1">
    <source>
        <dbReference type="ARBA" id="ARBA00023002"/>
    </source>
</evidence>
<reference evidence="4 7" key="1">
    <citation type="journal article" date="2015" name="Parasit. Vectors">
        <title>Draft genome of the scabies mite.</title>
        <authorList>
            <person name="Rider S.D.Jr."/>
            <person name="Morgan M.S."/>
            <person name="Arlian L.G."/>
        </authorList>
    </citation>
    <scope>NUCLEOTIDE SEQUENCE [LARGE SCALE GENOMIC DNA]</scope>
    <source>
        <strain evidence="4">Arlian Lab</strain>
    </source>
</reference>
<dbReference type="Pfam" id="PF00106">
    <property type="entry name" value="adh_short"/>
    <property type="match status" value="1"/>
</dbReference>
<keyword evidence="1" id="KW-0560">Oxidoreductase</keyword>
<protein>
    <submittedName>
        <fullName evidence="4">Retinol dehydrogenase 11-like protein 1</fullName>
    </submittedName>
    <submittedName>
        <fullName evidence="3">Retinol dehydrogenase 12</fullName>
    </submittedName>
</protein>
<comment type="similarity">
    <text evidence="2">Belongs to the short-chain dehydrogenases/reductases (SDR) family.</text>
</comment>
<dbReference type="OrthoDB" id="6411518at2759"/>
<evidence type="ECO:0000313" key="5">
    <source>
        <dbReference type="EnsemblMetazoa" id="KAF7488361.1"/>
    </source>
</evidence>
<organism evidence="4 7">
    <name type="scientific">Sarcoptes scabiei</name>
    <name type="common">Itch mite</name>
    <name type="synonym">Acarus scabiei</name>
    <dbReference type="NCBI Taxonomy" id="52283"/>
    <lineage>
        <taxon>Eukaryota</taxon>
        <taxon>Metazoa</taxon>
        <taxon>Ecdysozoa</taxon>
        <taxon>Arthropoda</taxon>
        <taxon>Chelicerata</taxon>
        <taxon>Arachnida</taxon>
        <taxon>Acari</taxon>
        <taxon>Acariformes</taxon>
        <taxon>Sarcoptiformes</taxon>
        <taxon>Astigmata</taxon>
        <taxon>Psoroptidia</taxon>
        <taxon>Sarcoptoidea</taxon>
        <taxon>Sarcoptidae</taxon>
        <taxon>Sarcoptinae</taxon>
        <taxon>Sarcoptes</taxon>
    </lineage>
</organism>
<reference evidence="6" key="2">
    <citation type="journal article" date="2020" name="PLoS Negl. Trop. Dis.">
        <title>High-quality nuclear genome for Sarcoptes scabiei-A critical resource for a neglected parasite.</title>
        <authorList>
            <person name="Korhonen P.K."/>
            <person name="Gasser R.B."/>
            <person name="Ma G."/>
            <person name="Wang T."/>
            <person name="Stroehlein A.J."/>
            <person name="Young N.D."/>
            <person name="Ang C.S."/>
            <person name="Fernando D.D."/>
            <person name="Lu H.C."/>
            <person name="Taylor S."/>
            <person name="Reynolds S.L."/>
            <person name="Mofiz E."/>
            <person name="Najaraj S.H."/>
            <person name="Gowda H."/>
            <person name="Madugundu A."/>
            <person name="Renuse S."/>
            <person name="Holt D."/>
            <person name="Pandey A."/>
            <person name="Papenfuss A.T."/>
            <person name="Fischer K."/>
        </authorList>
    </citation>
    <scope>NUCLEOTIDE SEQUENCE [LARGE SCALE GENOMIC DNA]</scope>
</reference>
<evidence type="ECO:0000256" key="2">
    <source>
        <dbReference type="RuleBase" id="RU000363"/>
    </source>
</evidence>
<dbReference type="PRINTS" id="PR00081">
    <property type="entry name" value="GDHRDH"/>
</dbReference>
<dbReference type="EnsemblMetazoa" id="SSS_8025s_mrna">
    <property type="protein sequence ID" value="KAF7488361.1"/>
    <property type="gene ID" value="SSS_8025"/>
</dbReference>
<evidence type="ECO:0000313" key="4">
    <source>
        <dbReference type="EMBL" id="KPM08108.1"/>
    </source>
</evidence>
<dbReference type="PANTHER" id="PTHR43157:SF73">
    <property type="entry name" value="WW DOMAIN-CONTAINING OXIDOREDUCTASE-LIKE PROTEIN"/>
    <property type="match status" value="1"/>
</dbReference>
<name>A0A132AAX0_SARSC</name>
<dbReference type="OMA" id="NPWEGAQ"/>
<dbReference type="EMBL" id="WVUK01000066">
    <property type="protein sequence ID" value="KAF7488361.1"/>
    <property type="molecule type" value="Genomic_DNA"/>
</dbReference>
<dbReference type="SUPFAM" id="SSF51735">
    <property type="entry name" value="NAD(P)-binding Rossmann-fold domains"/>
    <property type="match status" value="1"/>
</dbReference>
<reference evidence="5" key="4">
    <citation type="submission" date="2022-06" db="UniProtKB">
        <authorList>
            <consortium name="EnsemblMetazoa"/>
        </authorList>
    </citation>
    <scope>IDENTIFICATION</scope>
</reference>